<dbReference type="Proteomes" id="UP000295192">
    <property type="component" value="Unassembled WGS sequence"/>
</dbReference>
<proteinExistence type="predicted"/>
<dbReference type="KEGG" id="dnv:108659835"/>
<dbReference type="GO" id="GO:0012505">
    <property type="term" value="C:endomembrane system"/>
    <property type="evidence" value="ECO:0007669"/>
    <property type="project" value="TreeGrafter"/>
</dbReference>
<dbReference type="PANTHER" id="PTHR43372:SF3">
    <property type="entry name" value="AT07710P-RELATED"/>
    <property type="match status" value="1"/>
</dbReference>
<protein>
    <recommendedName>
        <fullName evidence="2">Amidase domain-containing protein</fullName>
    </recommendedName>
</protein>
<dbReference type="AlphaFoldDB" id="A0A484B3L9"/>
<organism evidence="3 4">
    <name type="scientific">Drosophila navojoa</name>
    <name type="common">Fruit fly</name>
    <dbReference type="NCBI Taxonomy" id="7232"/>
    <lineage>
        <taxon>Eukaryota</taxon>
        <taxon>Metazoa</taxon>
        <taxon>Ecdysozoa</taxon>
        <taxon>Arthropoda</taxon>
        <taxon>Hexapoda</taxon>
        <taxon>Insecta</taxon>
        <taxon>Pterygota</taxon>
        <taxon>Neoptera</taxon>
        <taxon>Endopterygota</taxon>
        <taxon>Diptera</taxon>
        <taxon>Brachycera</taxon>
        <taxon>Muscomorpha</taxon>
        <taxon>Ephydroidea</taxon>
        <taxon>Drosophilidae</taxon>
        <taxon>Drosophila</taxon>
    </lineage>
</organism>
<dbReference type="SUPFAM" id="SSF75304">
    <property type="entry name" value="Amidase signature (AS) enzymes"/>
    <property type="match status" value="1"/>
</dbReference>
<dbReference type="EMBL" id="LSRL02000154">
    <property type="protein sequence ID" value="TDG43467.1"/>
    <property type="molecule type" value="Genomic_DNA"/>
</dbReference>
<feature type="domain" description="Amidase" evidence="2">
    <location>
        <begin position="63"/>
        <end position="509"/>
    </location>
</feature>
<dbReference type="Gene3D" id="3.90.1300.10">
    <property type="entry name" value="Amidase signature (AS) domain"/>
    <property type="match status" value="1"/>
</dbReference>
<dbReference type="STRING" id="7232.A0A484B3L9"/>
<evidence type="ECO:0000259" key="2">
    <source>
        <dbReference type="Pfam" id="PF01425"/>
    </source>
</evidence>
<name>A0A484B3L9_DRONA</name>
<reference evidence="3 4" key="1">
    <citation type="journal article" date="2019" name="J. Hered.">
        <title>An Improved Genome Assembly for Drosophila navojoa, the Basal Species in the mojavensis Cluster.</title>
        <authorList>
            <person name="Vanderlinde T."/>
            <person name="Dupim E.G."/>
            <person name="Nazario-Yepiz N.O."/>
            <person name="Carvalho A.B."/>
        </authorList>
    </citation>
    <scope>NUCLEOTIDE SEQUENCE [LARGE SCALE GENOMIC DNA]</scope>
    <source>
        <strain evidence="3">Navoj_Jal97</strain>
        <tissue evidence="3">Whole organism</tissue>
    </source>
</reference>
<keyword evidence="4" id="KW-1185">Reference proteome</keyword>
<dbReference type="InterPro" id="IPR052739">
    <property type="entry name" value="FAAH2"/>
</dbReference>
<feature type="active site" description="Acyl-ester intermediate" evidence="1">
    <location>
        <position position="225"/>
    </location>
</feature>
<dbReference type="OrthoDB" id="6428749at2759"/>
<dbReference type="Pfam" id="PF01425">
    <property type="entry name" value="Amidase"/>
    <property type="match status" value="1"/>
</dbReference>
<dbReference type="OMA" id="GHSLFTK"/>
<dbReference type="PIRSF" id="PIRSF001221">
    <property type="entry name" value="Amidase_fungi"/>
    <property type="match status" value="1"/>
</dbReference>
<dbReference type="InterPro" id="IPR023631">
    <property type="entry name" value="Amidase_dom"/>
</dbReference>
<evidence type="ECO:0000313" key="4">
    <source>
        <dbReference type="Proteomes" id="UP000295192"/>
    </source>
</evidence>
<dbReference type="PANTHER" id="PTHR43372">
    <property type="entry name" value="FATTY-ACID AMIDE HYDROLASE"/>
    <property type="match status" value="1"/>
</dbReference>
<evidence type="ECO:0000313" key="3">
    <source>
        <dbReference type="EMBL" id="TDG43467.1"/>
    </source>
</evidence>
<comment type="caution">
    <text evidence="3">The sequence shown here is derived from an EMBL/GenBank/DDBJ whole genome shotgun (WGS) entry which is preliminary data.</text>
</comment>
<accession>A0A484B3L9</accession>
<evidence type="ECO:0000256" key="1">
    <source>
        <dbReference type="PIRSR" id="PIRSR001221-1"/>
    </source>
</evidence>
<feature type="active site" description="Charge relay system" evidence="1">
    <location>
        <position position="126"/>
    </location>
</feature>
<feature type="active site" description="Charge relay system" evidence="1">
    <location>
        <position position="201"/>
    </location>
</feature>
<dbReference type="InterPro" id="IPR036928">
    <property type="entry name" value="AS_sf"/>
</dbReference>
<gene>
    <name evidence="3" type="ORF">AWZ03_010112</name>
</gene>
<sequence>MEIIIRLFGLILSYLALLLNRILEYVISRQQPDFPPIRHPLLLRPVLELVTALRRGQLTSQQLVEVYIERVREVNPSLNAVVEDRFEEALLEAKHADRLIAEASLDYDRVALFTRYPLLGIPFTVKESCGVKGLSYAVGSVIRKGMKAPRDGEVVELVRAAGAIPLLVSATPEFCMSFETNTVANGRCRNPYDLTRSSGGSSGGEGALNGAGASLFGIGSDIAGSIRLPAMFCGVFGHKPTGGLTSIRGHFPSSLIDENLTTYLQLGPITRFARDLPLLLEIMAGDNKHKLKMNEPVPLNELKIYYSYGYPGLNGLTHPYVADDIKLAMVRALTCLGKAGIKSKQLDLSFLDNIFELVIVALIDLKGLPSIITQQADRPPNMKLVVLEMFNSIIGHSLFTKEALFLELMQRLNGMISTNKMQQYRDEVARIRAYLTELLGDRGVLFLPTFHSTALNFHTSLFNITGIDSLLLFNVLGFPATHIPMGLSLRGMPVGFQVIAAPYQDKLCLQIAAEMEAAFLGWTPPVLHQIAVPDTPVLNF</sequence>